<comment type="similarity">
    <text evidence="1">Belongs to the peptidase C40 family.</text>
</comment>
<evidence type="ECO:0000256" key="2">
    <source>
        <dbReference type="ARBA" id="ARBA00022670"/>
    </source>
</evidence>
<evidence type="ECO:0000313" key="8">
    <source>
        <dbReference type="Proteomes" id="UP000239485"/>
    </source>
</evidence>
<sequence length="343" mass="35277">MPTSVRPRALLGAAVTLVMVGAGLVAAGPAAAGEPRVSRATRSTTTTSTTTTSTTAPALPGTTGTVTTTTADSPARTIVKDDRGVVAVFTAGSRTVTLRGPERVFAESTTSAVVRSTTWVRLLPQPSAGTADWEWLGTALASTAPDVLALAMQYTTSAPAVHDQQGLQIAGDASYGPLTATGREEGSDFNDYLGVAWSYGSTTDAPETRQFRSLDCSGYVRMAFGYRGGVPLVLRPDGAGLPRRAVEMLASAPGVVVQPDLGTRPPVPTALAPGDLLFFDASTDDGTAVDHVGIYLGVDSAGAPRFLSSRKTVDGPTLGDTGGKSVLKGTGLYATSFRAVRRL</sequence>
<dbReference type="PANTHER" id="PTHR47053:SF1">
    <property type="entry name" value="MUREIN DD-ENDOPEPTIDASE MEPH-RELATED"/>
    <property type="match status" value="1"/>
</dbReference>
<dbReference type="GO" id="GO:0006508">
    <property type="term" value="P:proteolysis"/>
    <property type="evidence" value="ECO:0007669"/>
    <property type="project" value="UniProtKB-KW"/>
</dbReference>
<dbReference type="EMBL" id="PTJD01000006">
    <property type="protein sequence ID" value="PPK95379.1"/>
    <property type="molecule type" value="Genomic_DNA"/>
</dbReference>
<reference evidence="7 8" key="1">
    <citation type="submission" date="2018-02" db="EMBL/GenBank/DDBJ databases">
        <title>Genomic Encyclopedia of Archaeal and Bacterial Type Strains, Phase II (KMG-II): from individual species to whole genera.</title>
        <authorList>
            <person name="Goeker M."/>
        </authorList>
    </citation>
    <scope>NUCLEOTIDE SEQUENCE [LARGE SCALE GENOMIC DNA]</scope>
    <source>
        <strain evidence="7 8">DSM 22857</strain>
    </source>
</reference>
<dbReference type="PROSITE" id="PS51935">
    <property type="entry name" value="NLPC_P60"/>
    <property type="match status" value="1"/>
</dbReference>
<organism evidence="7 8">
    <name type="scientific">Kineococcus xinjiangensis</name>
    <dbReference type="NCBI Taxonomy" id="512762"/>
    <lineage>
        <taxon>Bacteria</taxon>
        <taxon>Bacillati</taxon>
        <taxon>Actinomycetota</taxon>
        <taxon>Actinomycetes</taxon>
        <taxon>Kineosporiales</taxon>
        <taxon>Kineosporiaceae</taxon>
        <taxon>Kineococcus</taxon>
    </lineage>
</organism>
<dbReference type="AlphaFoldDB" id="A0A2S6IME2"/>
<dbReference type="InterPro" id="IPR038765">
    <property type="entry name" value="Papain-like_cys_pep_sf"/>
</dbReference>
<dbReference type="InterPro" id="IPR000064">
    <property type="entry name" value="NLP_P60_dom"/>
</dbReference>
<dbReference type="OrthoDB" id="4872947at2"/>
<evidence type="ECO:0000256" key="5">
    <source>
        <dbReference type="SAM" id="MobiDB-lite"/>
    </source>
</evidence>
<dbReference type="GO" id="GO:0008234">
    <property type="term" value="F:cysteine-type peptidase activity"/>
    <property type="evidence" value="ECO:0007669"/>
    <property type="project" value="UniProtKB-KW"/>
</dbReference>
<dbReference type="RefSeq" id="WP_104432743.1">
    <property type="nucleotide sequence ID" value="NZ_PTJD01000006.1"/>
</dbReference>
<dbReference type="InterPro" id="IPR051202">
    <property type="entry name" value="Peptidase_C40"/>
</dbReference>
<feature type="region of interest" description="Disordered" evidence="5">
    <location>
        <begin position="28"/>
        <end position="70"/>
    </location>
</feature>
<protein>
    <submittedName>
        <fullName evidence="7">Cell wall-associated NlpC family hydrolase</fullName>
    </submittedName>
</protein>
<keyword evidence="8" id="KW-1185">Reference proteome</keyword>
<evidence type="ECO:0000256" key="4">
    <source>
        <dbReference type="ARBA" id="ARBA00022807"/>
    </source>
</evidence>
<evidence type="ECO:0000256" key="3">
    <source>
        <dbReference type="ARBA" id="ARBA00022801"/>
    </source>
</evidence>
<accession>A0A2S6IME2</accession>
<proteinExistence type="inferred from homology"/>
<dbReference type="Pfam" id="PF00877">
    <property type="entry name" value="NLPC_P60"/>
    <property type="match status" value="1"/>
</dbReference>
<dbReference type="SUPFAM" id="SSF54001">
    <property type="entry name" value="Cysteine proteinases"/>
    <property type="match status" value="1"/>
</dbReference>
<dbReference type="Proteomes" id="UP000239485">
    <property type="component" value="Unassembled WGS sequence"/>
</dbReference>
<evidence type="ECO:0000313" key="7">
    <source>
        <dbReference type="EMBL" id="PPK95379.1"/>
    </source>
</evidence>
<dbReference type="Gene3D" id="3.90.1720.10">
    <property type="entry name" value="endopeptidase domain like (from Nostoc punctiforme)"/>
    <property type="match status" value="1"/>
</dbReference>
<name>A0A2S6IME2_9ACTN</name>
<keyword evidence="3 7" id="KW-0378">Hydrolase</keyword>
<keyword evidence="2" id="KW-0645">Protease</keyword>
<comment type="caution">
    <text evidence="7">The sequence shown here is derived from an EMBL/GenBank/DDBJ whole genome shotgun (WGS) entry which is preliminary data.</text>
</comment>
<evidence type="ECO:0000256" key="1">
    <source>
        <dbReference type="ARBA" id="ARBA00007074"/>
    </source>
</evidence>
<feature type="domain" description="NlpC/P60" evidence="6">
    <location>
        <begin position="179"/>
        <end position="343"/>
    </location>
</feature>
<gene>
    <name evidence="7" type="ORF">CLV92_106201</name>
</gene>
<keyword evidence="4" id="KW-0788">Thiol protease</keyword>
<dbReference type="PANTHER" id="PTHR47053">
    <property type="entry name" value="MUREIN DD-ENDOPEPTIDASE MEPH-RELATED"/>
    <property type="match status" value="1"/>
</dbReference>
<evidence type="ECO:0000259" key="6">
    <source>
        <dbReference type="PROSITE" id="PS51935"/>
    </source>
</evidence>